<evidence type="ECO:0000313" key="3">
    <source>
        <dbReference type="Proteomes" id="UP000639396"/>
    </source>
</evidence>
<organism evidence="2 3">
    <name type="scientific">Paenibacillus oceani</name>
    <dbReference type="NCBI Taxonomy" id="2772510"/>
    <lineage>
        <taxon>Bacteria</taxon>
        <taxon>Bacillati</taxon>
        <taxon>Bacillota</taxon>
        <taxon>Bacilli</taxon>
        <taxon>Bacillales</taxon>
        <taxon>Paenibacillaceae</taxon>
        <taxon>Paenibacillus</taxon>
    </lineage>
</organism>
<dbReference type="Proteomes" id="UP000639396">
    <property type="component" value="Unassembled WGS sequence"/>
</dbReference>
<sequence length="184" mass="21133">MNPKVRKIVDRVLWGLLFLLIVYLLAVIGVQTKPIETLQRTSSSKSFMKQLVAGHYEKAFDVAYDRKAVRPSPGNEYETSRAAWAAKIKRWKEDGTYIVSYRDLKSSIDDMAVLTNAFVTISHNGQETEHWAGFYLYKKSDGSFGIEGLHFLNGELLNDEWEQMFRNLGGQRSETDQERNGFDQ</sequence>
<accession>A0A927H2C8</accession>
<proteinExistence type="predicted"/>
<keyword evidence="1" id="KW-0812">Transmembrane</keyword>
<feature type="transmembrane region" description="Helical" evidence="1">
    <location>
        <begin position="12"/>
        <end position="30"/>
    </location>
</feature>
<keyword evidence="1" id="KW-1133">Transmembrane helix</keyword>
<comment type="caution">
    <text evidence="2">The sequence shown here is derived from an EMBL/GenBank/DDBJ whole genome shotgun (WGS) entry which is preliminary data.</text>
</comment>
<dbReference type="AlphaFoldDB" id="A0A927H2C8"/>
<dbReference type="EMBL" id="JACXJA010000038">
    <property type="protein sequence ID" value="MBD2865218.1"/>
    <property type="molecule type" value="Genomic_DNA"/>
</dbReference>
<gene>
    <name evidence="2" type="ORF">IDH45_24860</name>
</gene>
<keyword evidence="1" id="KW-0472">Membrane</keyword>
<dbReference type="RefSeq" id="WP_190930834.1">
    <property type="nucleotide sequence ID" value="NZ_JACXJA010000038.1"/>
</dbReference>
<evidence type="ECO:0000313" key="2">
    <source>
        <dbReference type="EMBL" id="MBD2865218.1"/>
    </source>
</evidence>
<evidence type="ECO:0000256" key="1">
    <source>
        <dbReference type="SAM" id="Phobius"/>
    </source>
</evidence>
<reference evidence="2" key="1">
    <citation type="submission" date="2020-09" db="EMBL/GenBank/DDBJ databases">
        <title>A novel bacterium of genus Paenibacillus, isolated from South China Sea.</title>
        <authorList>
            <person name="Huang H."/>
            <person name="Mo K."/>
            <person name="Hu Y."/>
        </authorList>
    </citation>
    <scope>NUCLEOTIDE SEQUENCE</scope>
    <source>
        <strain evidence="2">IB182363</strain>
    </source>
</reference>
<keyword evidence="3" id="KW-1185">Reference proteome</keyword>
<protein>
    <submittedName>
        <fullName evidence="2">Uncharacterized protein</fullName>
    </submittedName>
</protein>
<name>A0A927H2C8_9BACL</name>